<sequence>MQRWGWSVLALCLAGTAMAEEPIEVKLTSGNNITFRFPEAMQTLSTQEGTPAARFVPALKVTGCNWTNDTALTCRLAEAPPRATTFSATLPPKLRTVSGAPLPAGPLTFETERPLLFVTHEWKAGRLSFVVRAWKNSPQASIASALRMTVDGKPVPVTLRKLDSSEGGYGFDVPDVATESTLELSIVPGLASSEGPLRGAQNQIVLRATIGEPFQVRGAVCAGGNAPVIAPVKDGRIDLAGCVPGEQVRVMFSRALDKAALEAWRATWPADLRRLEDSTETHYRSYSSKDSPPERAPATSISFSVDAMLAKRTVAIPALPSKEGGLKLAPVELHVQTTAPRPSFSAPFERALLERGGDPNLQSINAPPIKVETFALGREAVRGTTKTPRSPDTGTRVRLPDVRRALDEGGYATIRTEHEGVEIARLGQLEVAAPDFDVHASAGQRSVAAWVNAWEGDAPIADAEATLLFDDGVSAGPRVVATGRTDAQGLVLLRLSDTFVLPKTKDADRKADRQWFVRVERGRGRDAQGAVLPLPMSRWGGALGEETKTELWGVADRPLYRAGETIHWTVWTRKDNGARYVAPGAAQTQTLRLSQQWRGSTLVSWQSTFDEQGRATGETRIPIHVRDGEYCIGTEDDEAVCFHVGTFRPQDLWARVSSQQQQVRPGDTLAFDIESGFYSGGSGAQIEIANIEAQLQAASPGEAWPQWREYAFNKGEDDFESIEDVDEITARTDAKGRAALKLPIDARFKDVDIPFGLLLVSAEARPADRESTTTNLLKVRYAAHARYVGLKADMEDPYGGTGAVKLTGIVIDSNGREITGQRVDVDVAFATFDEDEDVELVHSCALTSGVATDCTFPREKSGLYYFLARSGDAAPAKLERSVWVSGAGRGADESAELEMTLLDEETVTAGAPMRFEVHAPQVPARALVRVSRGADVIDQRVVMLHSTSQIVEIPTQASWPHRLQVTMLVRLTDAPPPAVALPAGFRQPIAVDSESEYVELKQSVAASPVSVAFERAQAAPSETVRLTLRNDRATPRGVTLAVTDDALRALGAEWLRPMDPAHAGFREAVPYGYASQAGFDGWNGARLRWVLARRAKNASCIDVPLEDCVITVVGAGAINPIDVSSVESSTVMTAEQIASIPVSRDVTNVALLAPGTVRERGGELSSVSVDGYAAPAPAPSFGNEFGRTGRQPPSNQIDPDAPRAPRPDRTKPADYGASLARIRTDFAETALWRSDIVLAPGESKTIEVIVPDNLTRWRAVAWSHDDADDFAMADATLEAGLPVEARLQTPVRIYPGDSTRLALNVRQIAGHASKAEARISLVQDALESQQATTLKLPANGQASFGLSIAPNTVGTALVTGAAATPDGRDAVAAPIEIASTSILATRTQAGWVGTSPMSLELPTLPHGAHQAHVDVSVWRGASALVDGWTEDMRVYPHRCWEQILSRAVAAALAIERKDPSWPEAKAVVQEALDNAGAFQTDSGGMRYFNGAANFDDDAYDDDYVPLTAYTVDALALLRSLGYAFDEDVETRAREFLEEANWDNKAKPDKRNARAIAAGTVDLEPDLMQRVADEFDEVALPAQVAAARALARTEAPEAAGAFKTLLDLAPQRGEVRSLRRGTRFDRWMSSAMREQCELIRLLEDYPRFAPEGARRSLIAGLTDLYSGGVADVDTQTAASCLRALRTEGTSGAAERIVVDATLGAKTGRLAVEAGEKRAAQRFEMAQGELAIAPVEHPDAPVAFLARVEYQEDARQAQPSAMGFSITRRYDVKRGTEWVPLGKGALRSDDWVRITLTIDNADARYFVAVTDDLPGGLRPVDMELKGVSGAAGTRDGNGSYAFDERKLDSRKPKFYAQRLPIGRHEIQYYARVGNAGEYLAAPAVVELMYGEASRARTAADRIRIANPKSPPAP</sequence>
<dbReference type="Pfam" id="PF00207">
    <property type="entry name" value="A2M"/>
    <property type="match status" value="1"/>
</dbReference>
<evidence type="ECO:0000256" key="1">
    <source>
        <dbReference type="SAM" id="MobiDB-lite"/>
    </source>
</evidence>
<dbReference type="SUPFAM" id="SSF48239">
    <property type="entry name" value="Terpenoid cyclases/Protein prenyltransferases"/>
    <property type="match status" value="1"/>
</dbReference>
<keyword evidence="6" id="KW-1185">Reference proteome</keyword>
<gene>
    <name evidence="5" type="ORF">GN331_03600</name>
</gene>
<name>A0A7C9M1Q0_9GAMM</name>
<feature type="chain" id="PRO_5029000949" description="Alpha-2-macroglobulin" evidence="2">
    <location>
        <begin position="20"/>
        <end position="1911"/>
    </location>
</feature>
<dbReference type="InterPro" id="IPR051802">
    <property type="entry name" value="YfhM-like"/>
</dbReference>
<dbReference type="EMBL" id="WOXT01000001">
    <property type="protein sequence ID" value="MUV13286.1"/>
    <property type="molecule type" value="Genomic_DNA"/>
</dbReference>
<dbReference type="SMART" id="SM01359">
    <property type="entry name" value="A2M_N_2"/>
    <property type="match status" value="1"/>
</dbReference>
<dbReference type="Proteomes" id="UP000479692">
    <property type="component" value="Unassembled WGS sequence"/>
</dbReference>
<feature type="compositionally biased region" description="Basic and acidic residues" evidence="1">
    <location>
        <begin position="1200"/>
        <end position="1212"/>
    </location>
</feature>
<evidence type="ECO:0000256" key="2">
    <source>
        <dbReference type="SAM" id="SignalP"/>
    </source>
</evidence>
<reference evidence="5 6" key="1">
    <citation type="submission" date="2019-12" db="EMBL/GenBank/DDBJ databases">
        <authorList>
            <person name="Xu J."/>
        </authorList>
    </citation>
    <scope>NUCLEOTIDE SEQUENCE [LARGE SCALE GENOMIC DNA]</scope>
    <source>
        <strain evidence="5 6">HX-5-24</strain>
    </source>
</reference>
<dbReference type="Gene3D" id="2.20.130.20">
    <property type="match status" value="1"/>
</dbReference>
<feature type="domain" description="Alpha-2-macroglobulin" evidence="4">
    <location>
        <begin position="1229"/>
        <end position="1319"/>
    </location>
</feature>
<evidence type="ECO:0000259" key="4">
    <source>
        <dbReference type="SMART" id="SM01360"/>
    </source>
</evidence>
<evidence type="ECO:0000313" key="5">
    <source>
        <dbReference type="EMBL" id="MUV13286.1"/>
    </source>
</evidence>
<dbReference type="InterPro" id="IPR001599">
    <property type="entry name" value="Macroglobln_a2"/>
</dbReference>
<dbReference type="InterPro" id="IPR008930">
    <property type="entry name" value="Terpenoid_cyclase/PrenylTrfase"/>
</dbReference>
<evidence type="ECO:0000259" key="3">
    <source>
        <dbReference type="SMART" id="SM01359"/>
    </source>
</evidence>
<feature type="signal peptide" evidence="2">
    <location>
        <begin position="1"/>
        <end position="19"/>
    </location>
</feature>
<accession>A0A7C9M1Q0</accession>
<feature type="region of interest" description="Disordered" evidence="1">
    <location>
        <begin position="1178"/>
        <end position="1213"/>
    </location>
</feature>
<evidence type="ECO:0000313" key="6">
    <source>
        <dbReference type="Proteomes" id="UP000479692"/>
    </source>
</evidence>
<dbReference type="PANTHER" id="PTHR40094:SF1">
    <property type="entry name" value="UBIQUITIN DOMAIN-CONTAINING PROTEIN"/>
    <property type="match status" value="1"/>
</dbReference>
<keyword evidence="2" id="KW-0732">Signal</keyword>
<dbReference type="InterPro" id="IPR011625">
    <property type="entry name" value="A2M_N_BRD"/>
</dbReference>
<proteinExistence type="predicted"/>
<dbReference type="Gene3D" id="2.60.40.1930">
    <property type="match status" value="1"/>
</dbReference>
<comment type="caution">
    <text evidence="5">The sequence shown here is derived from an EMBL/GenBank/DDBJ whole genome shotgun (WGS) entry which is preliminary data.</text>
</comment>
<protein>
    <recommendedName>
        <fullName evidence="7">Alpha-2-macroglobulin</fullName>
    </recommendedName>
</protein>
<evidence type="ECO:0008006" key="7">
    <source>
        <dbReference type="Google" id="ProtNLM"/>
    </source>
</evidence>
<dbReference type="SMART" id="SM01360">
    <property type="entry name" value="A2M"/>
    <property type="match status" value="1"/>
</dbReference>
<dbReference type="InterPro" id="IPR041246">
    <property type="entry name" value="Bact_MG10"/>
</dbReference>
<dbReference type="PANTHER" id="PTHR40094">
    <property type="entry name" value="ALPHA-2-MACROGLOBULIN HOMOLOG"/>
    <property type="match status" value="1"/>
</dbReference>
<dbReference type="GO" id="GO:0004866">
    <property type="term" value="F:endopeptidase inhibitor activity"/>
    <property type="evidence" value="ECO:0007669"/>
    <property type="project" value="InterPro"/>
</dbReference>
<organism evidence="5 6">
    <name type="scientific">Noviluteimonas gilva</name>
    <dbReference type="NCBI Taxonomy" id="2682097"/>
    <lineage>
        <taxon>Bacteria</taxon>
        <taxon>Pseudomonadati</taxon>
        <taxon>Pseudomonadota</taxon>
        <taxon>Gammaproteobacteria</taxon>
        <taxon>Lysobacterales</taxon>
        <taxon>Lysobacteraceae</taxon>
        <taxon>Noviluteimonas</taxon>
    </lineage>
</organism>
<dbReference type="Pfam" id="PF17973">
    <property type="entry name" value="bMG10"/>
    <property type="match status" value="1"/>
</dbReference>
<dbReference type="Gene3D" id="1.50.10.20">
    <property type="match status" value="1"/>
</dbReference>
<dbReference type="RefSeq" id="WP_156640377.1">
    <property type="nucleotide sequence ID" value="NZ_WOXT01000001.1"/>
</dbReference>
<feature type="domain" description="Alpha-2-macroglobulin bait region" evidence="3">
    <location>
        <begin position="897"/>
        <end position="1050"/>
    </location>
</feature>